<dbReference type="EMBL" id="UZAD01000857">
    <property type="protein sequence ID" value="VDN84485.1"/>
    <property type="molecule type" value="Genomic_DNA"/>
</dbReference>
<keyword evidence="1" id="KW-0812">Transmembrane</keyword>
<dbReference type="AlphaFoldDB" id="A0A0N4T548"/>
<feature type="transmembrane region" description="Helical" evidence="1">
    <location>
        <begin position="29"/>
        <end position="48"/>
    </location>
</feature>
<name>A0A0N4T548_BRUPA</name>
<feature type="transmembrane region" description="Helical" evidence="1">
    <location>
        <begin position="69"/>
        <end position="90"/>
    </location>
</feature>
<keyword evidence="3" id="KW-1185">Reference proteome</keyword>
<keyword evidence="1" id="KW-1133">Transmembrane helix</keyword>
<evidence type="ECO:0000313" key="2">
    <source>
        <dbReference type="EMBL" id="VDN84485.1"/>
    </source>
</evidence>
<feature type="transmembrane region" description="Helical" evidence="1">
    <location>
        <begin position="105"/>
        <end position="126"/>
    </location>
</feature>
<evidence type="ECO:0000313" key="4">
    <source>
        <dbReference type="WBParaSite" id="BPAG_0000332901-mRNA-1"/>
    </source>
</evidence>
<proteinExistence type="predicted"/>
<evidence type="ECO:0000313" key="3">
    <source>
        <dbReference type="Proteomes" id="UP000278627"/>
    </source>
</evidence>
<reference evidence="2 3" key="2">
    <citation type="submission" date="2018-11" db="EMBL/GenBank/DDBJ databases">
        <authorList>
            <consortium name="Pathogen Informatics"/>
        </authorList>
    </citation>
    <scope>NUCLEOTIDE SEQUENCE [LARGE SCALE GENOMIC DNA]</scope>
</reference>
<dbReference type="STRING" id="6280.A0A0N4T548"/>
<accession>A0A0N4T548</accession>
<dbReference type="WBParaSite" id="BPAG_0000332901-mRNA-1">
    <property type="protein sequence ID" value="BPAG_0000332901-mRNA-1"/>
    <property type="gene ID" value="BPAG_0000332901"/>
</dbReference>
<keyword evidence="1" id="KW-0472">Membrane</keyword>
<sequence>MINRFELSSPGGYLFFGNGQMAFPRVNALSFRFTFVALLMVYQSFFIGGSRGLHTVGIVTTRNIRFVAITLDQTILSVPILAGPLLFLLLDRNFNTSFYDIKYGGNPLFCIGIIKWNLVIILYTWIRYISSGCWISFIYKYNY</sequence>
<evidence type="ECO:0000256" key="1">
    <source>
        <dbReference type="SAM" id="Phobius"/>
    </source>
</evidence>
<dbReference type="InterPro" id="IPR036927">
    <property type="entry name" value="Cyt_c_oxase-like_su1_sf"/>
</dbReference>
<protein>
    <submittedName>
        <fullName evidence="4">7TM_GPCR_Srx domain-containing protein</fullName>
    </submittedName>
</protein>
<gene>
    <name evidence="2" type="ORF">BPAG_LOCUS3299</name>
</gene>
<organism evidence="4">
    <name type="scientific">Brugia pahangi</name>
    <name type="common">Filarial nematode worm</name>
    <dbReference type="NCBI Taxonomy" id="6280"/>
    <lineage>
        <taxon>Eukaryota</taxon>
        <taxon>Metazoa</taxon>
        <taxon>Ecdysozoa</taxon>
        <taxon>Nematoda</taxon>
        <taxon>Chromadorea</taxon>
        <taxon>Rhabditida</taxon>
        <taxon>Spirurina</taxon>
        <taxon>Spiruromorpha</taxon>
        <taxon>Filarioidea</taxon>
        <taxon>Onchocercidae</taxon>
        <taxon>Brugia</taxon>
    </lineage>
</organism>
<dbReference type="SUPFAM" id="SSF81442">
    <property type="entry name" value="Cytochrome c oxidase subunit I-like"/>
    <property type="match status" value="1"/>
</dbReference>
<dbReference type="Gene3D" id="1.20.210.10">
    <property type="entry name" value="Cytochrome c oxidase-like, subunit I domain"/>
    <property type="match status" value="1"/>
</dbReference>
<reference evidence="4" key="1">
    <citation type="submission" date="2017-02" db="UniProtKB">
        <authorList>
            <consortium name="WormBaseParasite"/>
        </authorList>
    </citation>
    <scope>IDENTIFICATION</scope>
</reference>
<dbReference type="Proteomes" id="UP000278627">
    <property type="component" value="Unassembled WGS sequence"/>
</dbReference>